<gene>
    <name evidence="1" type="primary">Cnig_chr_IV.g13541</name>
    <name evidence="1" type="ORF">B9Z55_013541</name>
</gene>
<proteinExistence type="predicted"/>
<sequence>MMKNIWCRSNISRKKFEAVWNTCSRDVLIGAQKVGFRSLAITQLKMIQNCSNFERMCVFNCSTIYTQNIVFWEEKFFIIFSFLCTEDKLCIMKKIFLPKNNVLCVYCRTIKDTHSLKI</sequence>
<dbReference type="EMBL" id="PDUG01000004">
    <property type="protein sequence ID" value="PIC33629.1"/>
    <property type="molecule type" value="Genomic_DNA"/>
</dbReference>
<accession>A0A2G5U260</accession>
<evidence type="ECO:0000313" key="1">
    <source>
        <dbReference type="EMBL" id="PIC33629.1"/>
    </source>
</evidence>
<keyword evidence="2" id="KW-1185">Reference proteome</keyword>
<dbReference type="AlphaFoldDB" id="A0A2G5U260"/>
<name>A0A2G5U260_9PELO</name>
<dbReference type="Proteomes" id="UP000230233">
    <property type="component" value="Chromosome IV"/>
</dbReference>
<organism evidence="1 2">
    <name type="scientific">Caenorhabditis nigoni</name>
    <dbReference type="NCBI Taxonomy" id="1611254"/>
    <lineage>
        <taxon>Eukaryota</taxon>
        <taxon>Metazoa</taxon>
        <taxon>Ecdysozoa</taxon>
        <taxon>Nematoda</taxon>
        <taxon>Chromadorea</taxon>
        <taxon>Rhabditida</taxon>
        <taxon>Rhabditina</taxon>
        <taxon>Rhabditomorpha</taxon>
        <taxon>Rhabditoidea</taxon>
        <taxon>Rhabditidae</taxon>
        <taxon>Peloderinae</taxon>
        <taxon>Caenorhabditis</taxon>
    </lineage>
</organism>
<reference evidence="2" key="1">
    <citation type="submission" date="2017-10" db="EMBL/GenBank/DDBJ databases">
        <title>Rapid genome shrinkage in a self-fertile nematode reveals novel sperm competition proteins.</title>
        <authorList>
            <person name="Yin D."/>
            <person name="Schwarz E.M."/>
            <person name="Thomas C.G."/>
            <person name="Felde R.L."/>
            <person name="Korf I.F."/>
            <person name="Cutter A.D."/>
            <person name="Schartner C.M."/>
            <person name="Ralston E.J."/>
            <person name="Meyer B.J."/>
            <person name="Haag E.S."/>
        </authorList>
    </citation>
    <scope>NUCLEOTIDE SEQUENCE [LARGE SCALE GENOMIC DNA]</scope>
    <source>
        <strain evidence="2">JU1422</strain>
    </source>
</reference>
<protein>
    <submittedName>
        <fullName evidence="1">Uncharacterized protein</fullName>
    </submittedName>
</protein>
<evidence type="ECO:0000313" key="2">
    <source>
        <dbReference type="Proteomes" id="UP000230233"/>
    </source>
</evidence>
<comment type="caution">
    <text evidence="1">The sequence shown here is derived from an EMBL/GenBank/DDBJ whole genome shotgun (WGS) entry which is preliminary data.</text>
</comment>